<evidence type="ECO:0000313" key="1">
    <source>
        <dbReference type="EMBL" id="RZC10081.1"/>
    </source>
</evidence>
<dbReference type="Proteomes" id="UP000289340">
    <property type="component" value="Chromosome 6"/>
</dbReference>
<accession>A0A445KGU9</accession>
<dbReference type="AlphaFoldDB" id="A0A445KGU9"/>
<dbReference type="EMBL" id="QZWG01000006">
    <property type="protein sequence ID" value="RZC10081.1"/>
    <property type="molecule type" value="Genomic_DNA"/>
</dbReference>
<proteinExistence type="predicted"/>
<evidence type="ECO:0000313" key="2">
    <source>
        <dbReference type="Proteomes" id="UP000289340"/>
    </source>
</evidence>
<comment type="caution">
    <text evidence="1">The sequence shown here is derived from an EMBL/GenBank/DDBJ whole genome shotgun (WGS) entry which is preliminary data.</text>
</comment>
<gene>
    <name evidence="1" type="ORF">D0Y65_016404</name>
</gene>
<sequence length="76" mass="9183">MAKYISKFVTMGYFTILHHSTQFSSNNPSSDAEALKRERRTLDNIKFSLHKYIIPKRRQFMKMKKNENKKQHFIFV</sequence>
<keyword evidence="2" id="KW-1185">Reference proteome</keyword>
<protein>
    <submittedName>
        <fullName evidence="1">Uncharacterized protein</fullName>
    </submittedName>
</protein>
<organism evidence="1 2">
    <name type="scientific">Glycine soja</name>
    <name type="common">Wild soybean</name>
    <dbReference type="NCBI Taxonomy" id="3848"/>
    <lineage>
        <taxon>Eukaryota</taxon>
        <taxon>Viridiplantae</taxon>
        <taxon>Streptophyta</taxon>
        <taxon>Embryophyta</taxon>
        <taxon>Tracheophyta</taxon>
        <taxon>Spermatophyta</taxon>
        <taxon>Magnoliopsida</taxon>
        <taxon>eudicotyledons</taxon>
        <taxon>Gunneridae</taxon>
        <taxon>Pentapetalae</taxon>
        <taxon>rosids</taxon>
        <taxon>fabids</taxon>
        <taxon>Fabales</taxon>
        <taxon>Fabaceae</taxon>
        <taxon>Papilionoideae</taxon>
        <taxon>50 kb inversion clade</taxon>
        <taxon>NPAAA clade</taxon>
        <taxon>indigoferoid/millettioid clade</taxon>
        <taxon>Phaseoleae</taxon>
        <taxon>Glycine</taxon>
        <taxon>Glycine subgen. Soja</taxon>
    </lineage>
</organism>
<reference evidence="1 2" key="1">
    <citation type="submission" date="2018-09" db="EMBL/GenBank/DDBJ databases">
        <title>A high-quality reference genome of wild soybean provides a powerful tool to mine soybean genomes.</title>
        <authorList>
            <person name="Xie M."/>
            <person name="Chung C.Y.L."/>
            <person name="Li M.-W."/>
            <person name="Wong F.-L."/>
            <person name="Chan T.-F."/>
            <person name="Lam H.-M."/>
        </authorList>
    </citation>
    <scope>NUCLEOTIDE SEQUENCE [LARGE SCALE GENOMIC DNA]</scope>
    <source>
        <strain evidence="2">cv. W05</strain>
        <tissue evidence="1">Hypocotyl of etiolated seedlings</tissue>
    </source>
</reference>
<name>A0A445KGU9_GLYSO</name>